<feature type="transmembrane region" description="Helical" evidence="7">
    <location>
        <begin position="83"/>
        <end position="112"/>
    </location>
</feature>
<keyword evidence="5 7" id="KW-1133">Transmembrane helix</keyword>
<reference evidence="10 11" key="1">
    <citation type="journal article" date="2015" name="Nature">
        <title>rRNA introns, odd ribosomes, and small enigmatic genomes across a large radiation of phyla.</title>
        <authorList>
            <person name="Brown C.T."/>
            <person name="Hug L.A."/>
            <person name="Thomas B.C."/>
            <person name="Sharon I."/>
            <person name="Castelle C.J."/>
            <person name="Singh A."/>
            <person name="Wilkins M.J."/>
            <person name="Williams K.H."/>
            <person name="Banfield J.F."/>
        </authorList>
    </citation>
    <scope>NUCLEOTIDE SEQUENCE [LARGE SCALE GENOMIC DNA]</scope>
</reference>
<dbReference type="AlphaFoldDB" id="A0A0G0EBV3"/>
<evidence type="ECO:0000256" key="1">
    <source>
        <dbReference type="ARBA" id="ARBA00004651"/>
    </source>
</evidence>
<dbReference type="Pfam" id="PF06750">
    <property type="entry name" value="A24_N_bact"/>
    <property type="match status" value="1"/>
</dbReference>
<dbReference type="InterPro" id="IPR000045">
    <property type="entry name" value="Prepilin_IV_endopep_pep"/>
</dbReference>
<feature type="transmembrane region" description="Helical" evidence="7">
    <location>
        <begin position="147"/>
        <end position="163"/>
    </location>
</feature>
<dbReference type="Gene3D" id="1.20.120.1220">
    <property type="match status" value="1"/>
</dbReference>
<gene>
    <name evidence="10" type="ORF">UR61_C0037G0006</name>
</gene>
<protein>
    <submittedName>
        <fullName evidence="10">Prepilin peptidase, type IV</fullName>
    </submittedName>
</protein>
<dbReference type="PANTHER" id="PTHR30487:SF0">
    <property type="entry name" value="PREPILIN LEADER PEPTIDASE_N-METHYLTRANSFERASE-RELATED"/>
    <property type="match status" value="1"/>
</dbReference>
<dbReference type="GO" id="GO:0006465">
    <property type="term" value="P:signal peptide processing"/>
    <property type="evidence" value="ECO:0007669"/>
    <property type="project" value="TreeGrafter"/>
</dbReference>
<evidence type="ECO:0000313" key="11">
    <source>
        <dbReference type="Proteomes" id="UP000033866"/>
    </source>
</evidence>
<feature type="transmembrane region" description="Helical" evidence="7">
    <location>
        <begin position="220"/>
        <end position="239"/>
    </location>
</feature>
<evidence type="ECO:0000256" key="5">
    <source>
        <dbReference type="ARBA" id="ARBA00022989"/>
    </source>
</evidence>
<evidence type="ECO:0000259" key="8">
    <source>
        <dbReference type="Pfam" id="PF01478"/>
    </source>
</evidence>
<dbReference type="Proteomes" id="UP000033866">
    <property type="component" value="Unassembled WGS sequence"/>
</dbReference>
<keyword evidence="6 7" id="KW-0472">Membrane</keyword>
<feature type="transmembrane region" description="Helical" evidence="7">
    <location>
        <begin position="124"/>
        <end position="141"/>
    </location>
</feature>
<evidence type="ECO:0000256" key="6">
    <source>
        <dbReference type="ARBA" id="ARBA00023136"/>
    </source>
</evidence>
<dbReference type="InterPro" id="IPR010627">
    <property type="entry name" value="Prepilin_pept_A24_N"/>
</dbReference>
<organism evidence="10 11">
    <name type="scientific">candidate division WS6 bacterium GW2011_GWE1_34_7</name>
    <dbReference type="NCBI Taxonomy" id="1619093"/>
    <lineage>
        <taxon>Bacteria</taxon>
        <taxon>Candidatus Dojkabacteria</taxon>
    </lineage>
</organism>
<accession>A0A0G0EBV3</accession>
<dbReference type="PANTHER" id="PTHR30487">
    <property type="entry name" value="TYPE 4 PREPILIN-LIKE PROTEINS LEADER PEPTIDE-PROCESSING ENZYME"/>
    <property type="match status" value="1"/>
</dbReference>
<dbReference type="GO" id="GO:0004190">
    <property type="term" value="F:aspartic-type endopeptidase activity"/>
    <property type="evidence" value="ECO:0007669"/>
    <property type="project" value="InterPro"/>
</dbReference>
<dbReference type="Pfam" id="PF01478">
    <property type="entry name" value="Peptidase_A24"/>
    <property type="match status" value="1"/>
</dbReference>
<keyword evidence="4 7" id="KW-0812">Transmembrane</keyword>
<feature type="transmembrane region" description="Helical" evidence="7">
    <location>
        <begin position="191"/>
        <end position="208"/>
    </location>
</feature>
<dbReference type="GO" id="GO:0005886">
    <property type="term" value="C:plasma membrane"/>
    <property type="evidence" value="ECO:0007669"/>
    <property type="project" value="UniProtKB-SubCell"/>
</dbReference>
<comment type="similarity">
    <text evidence="2">Belongs to the peptidase A24 family.</text>
</comment>
<evidence type="ECO:0000256" key="2">
    <source>
        <dbReference type="ARBA" id="ARBA00005801"/>
    </source>
</evidence>
<feature type="domain" description="Prepilin type IV endopeptidase peptidase" evidence="8">
    <location>
        <begin position="102"/>
        <end position="203"/>
    </location>
</feature>
<dbReference type="InterPro" id="IPR050882">
    <property type="entry name" value="Prepilin_peptidase/N-MTase"/>
</dbReference>
<evidence type="ECO:0000259" key="9">
    <source>
        <dbReference type="Pfam" id="PF06750"/>
    </source>
</evidence>
<proteinExistence type="inferred from homology"/>
<sequence>MIIIYLCIFFFGASLASFLNATVYRLEKGYKYPKIVTLNSHCEKCNKPLNWKQLFPVLGYIFYKGRCPNCKSTVSIYYPISELILGSIFLLFYLYHIPLFFFVIVLFLFVLSCYDYLSNSVPKNLVHVMLGLSLLLFFFFNLNLESIYLPLIICGVLLLINIFKKSFGLGDILILFSIGILQTFGEFLITFWLAIFIALLYSLIFVIKKKTDIKKAKIPMVPFISLAFSISVLYGEAIYELLLKWMGI</sequence>
<comment type="subcellular location">
    <subcellularLocation>
        <location evidence="1">Cell membrane</location>
        <topology evidence="1">Multi-pass membrane protein</topology>
    </subcellularLocation>
</comment>
<dbReference type="EMBL" id="LBPV01000037">
    <property type="protein sequence ID" value="KKP64907.1"/>
    <property type="molecule type" value="Genomic_DNA"/>
</dbReference>
<name>A0A0G0EBV3_9BACT</name>
<keyword evidence="3" id="KW-1003">Cell membrane</keyword>
<evidence type="ECO:0000256" key="7">
    <source>
        <dbReference type="SAM" id="Phobius"/>
    </source>
</evidence>
<evidence type="ECO:0000256" key="4">
    <source>
        <dbReference type="ARBA" id="ARBA00022692"/>
    </source>
</evidence>
<evidence type="ECO:0000256" key="3">
    <source>
        <dbReference type="ARBA" id="ARBA00022475"/>
    </source>
</evidence>
<evidence type="ECO:0000313" key="10">
    <source>
        <dbReference type="EMBL" id="KKP64907.1"/>
    </source>
</evidence>
<comment type="caution">
    <text evidence="10">The sequence shown here is derived from an EMBL/GenBank/DDBJ whole genome shotgun (WGS) entry which is preliminary data.</text>
</comment>
<feature type="domain" description="Prepilin peptidase A24 N-terminal" evidence="9">
    <location>
        <begin position="11"/>
        <end position="94"/>
    </location>
</feature>